<sequence length="351" mass="40735">MLLISQLSFIYKFIRFLYTMYLFKVILTFVLSCSPCLSDCGCNINRNGQCNKEENEIKPHNKYGREINSNGEFSKMNFETSNMVLIKHGIFEMGTNKPMFVSDMEGPARNISIKKDFYLDIFEVSNENFYDFVRMTGYKSEAEIFGDSFIFEMSLAENQRDSYEDVRAVGAPWWIKLKGVTWKHPEGPDSTIEDRMSHPVVHVSWNDAKTYCQHLGKRLPTEAEWEMACRGGLKQKLYPWGNKLNPNNQHWANIWQGEFPKTNTGEDGYIFTNPVNEFPPNKFGLYNMAGNVWEWTEDDWQTDPENSKVKKGGSFLCHESYCWRYRCAARSFNTKDSTAANLGFRCAKDIS</sequence>
<dbReference type="KEGG" id="soy:115879622"/>
<accession>A0A6J2XM20</accession>
<feature type="domain" description="Sulfatase-modifying factor enzyme-like" evidence="2">
    <location>
        <begin position="80"/>
        <end position="348"/>
    </location>
</feature>
<dbReference type="InterPro" id="IPR051043">
    <property type="entry name" value="Sulfatase_Mod_Factor_Kinase"/>
</dbReference>
<dbReference type="InParanoid" id="A0A6J2XM20"/>
<name>A0A6J2XM20_SITOR</name>
<dbReference type="Pfam" id="PF03781">
    <property type="entry name" value="FGE-sulfatase"/>
    <property type="match status" value="1"/>
</dbReference>
<dbReference type="PANTHER" id="PTHR23150:SF19">
    <property type="entry name" value="FORMYLGLYCINE-GENERATING ENZYME"/>
    <property type="match status" value="1"/>
</dbReference>
<dbReference type="AlphaFoldDB" id="A0A6J2XM20"/>
<dbReference type="Gene3D" id="3.90.1580.10">
    <property type="entry name" value="paralog of FGE (formylglycine-generating enzyme)"/>
    <property type="match status" value="1"/>
</dbReference>
<dbReference type="InterPro" id="IPR042095">
    <property type="entry name" value="SUMF_sf"/>
</dbReference>
<dbReference type="OrthoDB" id="659at2759"/>
<comment type="similarity">
    <text evidence="1">Belongs to the sulfatase-modifying factor family.</text>
</comment>
<dbReference type="PANTHER" id="PTHR23150">
    <property type="entry name" value="SULFATASE MODIFYING FACTOR 1, 2"/>
    <property type="match status" value="1"/>
</dbReference>
<dbReference type="GeneID" id="115879622"/>
<dbReference type="InterPro" id="IPR016187">
    <property type="entry name" value="CTDL_fold"/>
</dbReference>
<dbReference type="SUPFAM" id="SSF56436">
    <property type="entry name" value="C-type lectin-like"/>
    <property type="match status" value="1"/>
</dbReference>
<protein>
    <submittedName>
        <fullName evidence="4">Formylglycine-generating enzyme isoform X1</fullName>
    </submittedName>
</protein>
<gene>
    <name evidence="4" type="primary">LOC115879622</name>
</gene>
<dbReference type="GO" id="GO:0005783">
    <property type="term" value="C:endoplasmic reticulum"/>
    <property type="evidence" value="ECO:0007669"/>
    <property type="project" value="TreeGrafter"/>
</dbReference>
<dbReference type="Proteomes" id="UP000504635">
    <property type="component" value="Unplaced"/>
</dbReference>
<evidence type="ECO:0000256" key="1">
    <source>
        <dbReference type="ARBA" id="ARBA00005310"/>
    </source>
</evidence>
<evidence type="ECO:0000313" key="4">
    <source>
        <dbReference type="RefSeq" id="XP_030752377.1"/>
    </source>
</evidence>
<keyword evidence="3" id="KW-1185">Reference proteome</keyword>
<dbReference type="FunCoup" id="A0A6J2XM20">
    <property type="interactions" value="432"/>
</dbReference>
<organism evidence="3 4">
    <name type="scientific">Sitophilus oryzae</name>
    <name type="common">Rice weevil</name>
    <name type="synonym">Curculio oryzae</name>
    <dbReference type="NCBI Taxonomy" id="7048"/>
    <lineage>
        <taxon>Eukaryota</taxon>
        <taxon>Metazoa</taxon>
        <taxon>Ecdysozoa</taxon>
        <taxon>Arthropoda</taxon>
        <taxon>Hexapoda</taxon>
        <taxon>Insecta</taxon>
        <taxon>Pterygota</taxon>
        <taxon>Neoptera</taxon>
        <taxon>Endopterygota</taxon>
        <taxon>Coleoptera</taxon>
        <taxon>Polyphaga</taxon>
        <taxon>Cucujiformia</taxon>
        <taxon>Curculionidae</taxon>
        <taxon>Dryophthorinae</taxon>
        <taxon>Sitophilus</taxon>
    </lineage>
</organism>
<evidence type="ECO:0000313" key="3">
    <source>
        <dbReference type="Proteomes" id="UP000504635"/>
    </source>
</evidence>
<proteinExistence type="inferred from homology"/>
<evidence type="ECO:0000259" key="2">
    <source>
        <dbReference type="Pfam" id="PF03781"/>
    </source>
</evidence>
<reference evidence="4" key="1">
    <citation type="submission" date="2025-08" db="UniProtKB">
        <authorList>
            <consortium name="RefSeq"/>
        </authorList>
    </citation>
    <scope>IDENTIFICATION</scope>
    <source>
        <tissue evidence="4">Gonads</tissue>
    </source>
</reference>
<dbReference type="RefSeq" id="XP_030752377.1">
    <property type="nucleotide sequence ID" value="XM_030896517.1"/>
</dbReference>
<dbReference type="InterPro" id="IPR005532">
    <property type="entry name" value="SUMF_dom"/>
</dbReference>
<dbReference type="GO" id="GO:0120147">
    <property type="term" value="F:formylglycine-generating oxidase activity"/>
    <property type="evidence" value="ECO:0007669"/>
    <property type="project" value="TreeGrafter"/>
</dbReference>